<dbReference type="Proteomes" id="UP001157502">
    <property type="component" value="Chromosome 37"/>
</dbReference>
<keyword evidence="2" id="KW-1185">Reference proteome</keyword>
<organism evidence="1 2">
    <name type="scientific">Dallia pectoralis</name>
    <name type="common">Alaska blackfish</name>
    <dbReference type="NCBI Taxonomy" id="75939"/>
    <lineage>
        <taxon>Eukaryota</taxon>
        <taxon>Metazoa</taxon>
        <taxon>Chordata</taxon>
        <taxon>Craniata</taxon>
        <taxon>Vertebrata</taxon>
        <taxon>Euteleostomi</taxon>
        <taxon>Actinopterygii</taxon>
        <taxon>Neopterygii</taxon>
        <taxon>Teleostei</taxon>
        <taxon>Protacanthopterygii</taxon>
        <taxon>Esociformes</taxon>
        <taxon>Umbridae</taxon>
        <taxon>Dallia</taxon>
    </lineage>
</organism>
<protein>
    <submittedName>
        <fullName evidence="1">Uncharacterized protein</fullName>
    </submittedName>
</protein>
<sequence>MLTVSRPVVMCSCFSFSFRSISVSRRPLTTFSSAANVLQFSHPRDGVLGTGLFCRNNLMLVKLLKEEEEADGSAADGDMNPLAGRFGVPQVEEEPDGSAADRSDGSAAEGSDGSAAEGSDGCDEWPSISLLIPSSTAASSTSSICEIIGGWGLDALSKASSLAMYRCFAFFIYRVTISL</sequence>
<accession>A0ACC2F1E7</accession>
<evidence type="ECO:0000313" key="2">
    <source>
        <dbReference type="Proteomes" id="UP001157502"/>
    </source>
</evidence>
<evidence type="ECO:0000313" key="1">
    <source>
        <dbReference type="EMBL" id="KAJ7985050.1"/>
    </source>
</evidence>
<comment type="caution">
    <text evidence="1">The sequence shown here is derived from an EMBL/GenBank/DDBJ whole genome shotgun (WGS) entry which is preliminary data.</text>
</comment>
<gene>
    <name evidence="1" type="ORF">DPEC_G00361120</name>
</gene>
<dbReference type="EMBL" id="CM055764">
    <property type="protein sequence ID" value="KAJ7985050.1"/>
    <property type="molecule type" value="Genomic_DNA"/>
</dbReference>
<reference evidence="1" key="1">
    <citation type="submission" date="2021-05" db="EMBL/GenBank/DDBJ databases">
        <authorList>
            <person name="Pan Q."/>
            <person name="Jouanno E."/>
            <person name="Zahm M."/>
            <person name="Klopp C."/>
            <person name="Cabau C."/>
            <person name="Louis A."/>
            <person name="Berthelot C."/>
            <person name="Parey E."/>
            <person name="Roest Crollius H."/>
            <person name="Montfort J."/>
            <person name="Robinson-Rechavi M."/>
            <person name="Bouchez O."/>
            <person name="Lampietro C."/>
            <person name="Lopez Roques C."/>
            <person name="Donnadieu C."/>
            <person name="Postlethwait J."/>
            <person name="Bobe J."/>
            <person name="Dillon D."/>
            <person name="Chandos A."/>
            <person name="von Hippel F."/>
            <person name="Guiguen Y."/>
        </authorList>
    </citation>
    <scope>NUCLEOTIDE SEQUENCE</scope>
    <source>
        <strain evidence="1">YG-Jan2019</strain>
    </source>
</reference>
<name>A0ACC2F1E7_DALPE</name>
<proteinExistence type="predicted"/>